<evidence type="ECO:0000256" key="3">
    <source>
        <dbReference type="ARBA" id="ARBA00006027"/>
    </source>
</evidence>
<proteinExistence type="inferred from homology"/>
<dbReference type="EMBL" id="CAMGYJ010000008">
    <property type="protein sequence ID" value="CAI0459729.1"/>
    <property type="molecule type" value="Genomic_DNA"/>
</dbReference>
<dbReference type="Pfam" id="PF01095">
    <property type="entry name" value="Pectinesterase"/>
    <property type="match status" value="1"/>
</dbReference>
<keyword evidence="16" id="KW-0812">Transmembrane</keyword>
<feature type="compositionally biased region" description="Basic and acidic residues" evidence="15">
    <location>
        <begin position="266"/>
        <end position="309"/>
    </location>
</feature>
<evidence type="ECO:0000256" key="14">
    <source>
        <dbReference type="RuleBase" id="RU000589"/>
    </source>
</evidence>
<dbReference type="Proteomes" id="UP001154282">
    <property type="component" value="Unassembled WGS sequence"/>
</dbReference>
<comment type="similarity">
    <text evidence="4">In the C-terminal section; belongs to the pectinesterase family.</text>
</comment>
<dbReference type="CDD" id="cd15798">
    <property type="entry name" value="PMEI-like_3"/>
    <property type="match status" value="1"/>
</dbReference>
<evidence type="ECO:0000256" key="8">
    <source>
        <dbReference type="ARBA" id="ARBA00023085"/>
    </source>
</evidence>
<feature type="domain" description="Pectinesterase inhibitor" evidence="17">
    <location>
        <begin position="57"/>
        <end position="210"/>
    </location>
</feature>
<feature type="transmembrane region" description="Helical" evidence="16">
    <location>
        <begin position="12"/>
        <end position="32"/>
    </location>
</feature>
<dbReference type="InterPro" id="IPR006501">
    <property type="entry name" value="Pectinesterase_inhib_dom"/>
</dbReference>
<accession>A0AAV0NMW6</accession>
<keyword evidence="6" id="KW-0964">Secreted</keyword>
<comment type="pathway">
    <text evidence="2 14">Glycan metabolism; pectin degradation; 2-dehydro-3-deoxy-D-gluconate from pectin: step 1/5.</text>
</comment>
<protein>
    <recommendedName>
        <fullName evidence="5 14">Pectinesterase</fullName>
        <ecNumber evidence="5 14">3.1.1.11</ecNumber>
    </recommendedName>
</protein>
<dbReference type="SUPFAM" id="SSF51126">
    <property type="entry name" value="Pectin lyase-like"/>
    <property type="match status" value="1"/>
</dbReference>
<dbReference type="InterPro" id="IPR033131">
    <property type="entry name" value="Pectinesterase_Asp_AS"/>
</dbReference>
<keyword evidence="10" id="KW-0325">Glycoprotein</keyword>
<evidence type="ECO:0000256" key="10">
    <source>
        <dbReference type="ARBA" id="ARBA00023180"/>
    </source>
</evidence>
<dbReference type="AlphaFoldDB" id="A0AAV0NMW6"/>
<keyword evidence="16" id="KW-0472">Membrane</keyword>
<comment type="caution">
    <text evidence="19">The sequence shown here is derived from an EMBL/GenBank/DDBJ whole genome shotgun (WGS) entry which is preliminary data.</text>
</comment>
<dbReference type="GO" id="GO:0004857">
    <property type="term" value="F:enzyme inhibitor activity"/>
    <property type="evidence" value="ECO:0007669"/>
    <property type="project" value="InterPro"/>
</dbReference>
<organism evidence="19 20">
    <name type="scientific">Linum tenue</name>
    <dbReference type="NCBI Taxonomy" id="586396"/>
    <lineage>
        <taxon>Eukaryota</taxon>
        <taxon>Viridiplantae</taxon>
        <taxon>Streptophyta</taxon>
        <taxon>Embryophyta</taxon>
        <taxon>Tracheophyta</taxon>
        <taxon>Spermatophyta</taxon>
        <taxon>Magnoliopsida</taxon>
        <taxon>eudicotyledons</taxon>
        <taxon>Gunneridae</taxon>
        <taxon>Pentapetalae</taxon>
        <taxon>rosids</taxon>
        <taxon>fabids</taxon>
        <taxon>Malpighiales</taxon>
        <taxon>Linaceae</taxon>
        <taxon>Linum</taxon>
    </lineage>
</organism>
<keyword evidence="9" id="KW-1015">Disulfide bond</keyword>
<feature type="active site" evidence="13">
    <location>
        <position position="492"/>
    </location>
</feature>
<evidence type="ECO:0000256" key="1">
    <source>
        <dbReference type="ARBA" id="ARBA00004191"/>
    </source>
</evidence>
<keyword evidence="8 14" id="KW-0063">Aspartyl esterase</keyword>
<dbReference type="NCBIfam" id="TIGR01614">
    <property type="entry name" value="PME_inhib"/>
    <property type="match status" value="1"/>
</dbReference>
<evidence type="ECO:0000256" key="6">
    <source>
        <dbReference type="ARBA" id="ARBA00022512"/>
    </source>
</evidence>
<dbReference type="EC" id="3.1.1.11" evidence="5 14"/>
<dbReference type="InterPro" id="IPR012334">
    <property type="entry name" value="Pectin_lyas_fold"/>
</dbReference>
<evidence type="ECO:0000256" key="11">
    <source>
        <dbReference type="ARBA" id="ARBA00047928"/>
    </source>
</evidence>
<evidence type="ECO:0000256" key="9">
    <source>
        <dbReference type="ARBA" id="ARBA00023157"/>
    </source>
</evidence>
<comment type="function">
    <text evidence="12">Acts in the modification of cell walls via demethylesterification of cell wall pectin.</text>
</comment>
<dbReference type="Gene3D" id="2.160.20.10">
    <property type="entry name" value="Single-stranded right-handed beta-helix, Pectin lyase-like"/>
    <property type="match status" value="1"/>
</dbReference>
<dbReference type="SUPFAM" id="SSF101148">
    <property type="entry name" value="Plant invertase/pectin methylesterase inhibitor"/>
    <property type="match status" value="1"/>
</dbReference>
<feature type="region of interest" description="Disordered" evidence="15">
    <location>
        <begin position="266"/>
        <end position="330"/>
    </location>
</feature>
<sequence>MADDGGKKRIVIIGVSSILLVAMVVAVTVGVGKDNEGGDSEEIGDGGDSNTAESIASSKKAITAICQPADYKQSCEQSLEKSAGNATDPKEIVMVAFTIAQKSINEAMKKSDTLKELDGDPRTHEALVTCKELMNMSISELEDCLAKMTENFDFNRIDDFMADLTTWLSAAMTYQETCLDGFVNVSSVAGAKMKDFMNKSMELTTNGLDIVTGLNSLFSSFQPDQAGPGRRLLNADGSVMTLPVLGHGNHPFPNWVPDRFRRLLEDSDDDTNNKEKDKDGKEDGHKEDSDDETEKEKNKEKDTDGHKEDSDDSTDQEEKEEASRGKVDFSKNPADIADVVVAEDGSGDSKSINEGLKLLEKAKKKKKEDEVVVLYVKAGTYKEYVEVTKNLDNMAMIGDGADKTVITGDKNFIDGVSTYHTSTVAITADFFFAKNIRIVNSAGPEKHQAVALRVSADFAIFYNCTFDGYQDTLYTHTKRQFYRDCTISGTIDYIFGDAAVVFQNCLFLVRKPMENQQCIVTAQGRKQRHQPTAIIIQNGTITAAPEMEADRMKYKTYLGRPWKNFSRTIIMESYLGDLIDPEGWMPWMGTVGTKTCWYGEFGNYGPGADQSKRVTWNGIKKITPQHAVDFTPGRFLRANEWVKPTGIPYVPYMVKPSTTRRVDEEVVFE</sequence>
<evidence type="ECO:0000256" key="2">
    <source>
        <dbReference type="ARBA" id="ARBA00005184"/>
    </source>
</evidence>
<evidence type="ECO:0000313" key="19">
    <source>
        <dbReference type="EMBL" id="CAI0459732.1"/>
    </source>
</evidence>
<dbReference type="FunFam" id="2.160.20.10:FF:000001">
    <property type="entry name" value="Pectinesterase"/>
    <property type="match status" value="1"/>
</dbReference>
<gene>
    <name evidence="18" type="ORF">LITE_LOCUS34141</name>
    <name evidence="19" type="ORF">LITE_LOCUS34143</name>
</gene>
<dbReference type="SMART" id="SM00856">
    <property type="entry name" value="PMEI"/>
    <property type="match status" value="1"/>
</dbReference>
<comment type="subcellular location">
    <subcellularLocation>
        <location evidence="1">Secreted</location>
        <location evidence="1">Cell wall</location>
    </subcellularLocation>
</comment>
<comment type="catalytic activity">
    <reaction evidence="11 14">
        <text>[(1-&gt;4)-alpha-D-galacturonosyl methyl ester](n) + n H2O = [(1-&gt;4)-alpha-D-galacturonosyl](n) + n methanol + n H(+)</text>
        <dbReference type="Rhea" id="RHEA:22380"/>
        <dbReference type="Rhea" id="RHEA-COMP:14570"/>
        <dbReference type="Rhea" id="RHEA-COMP:14573"/>
        <dbReference type="ChEBI" id="CHEBI:15377"/>
        <dbReference type="ChEBI" id="CHEBI:15378"/>
        <dbReference type="ChEBI" id="CHEBI:17790"/>
        <dbReference type="ChEBI" id="CHEBI:140522"/>
        <dbReference type="ChEBI" id="CHEBI:140523"/>
        <dbReference type="EC" id="3.1.1.11"/>
    </reaction>
</comment>
<keyword evidence="7 14" id="KW-0378">Hydrolase</keyword>
<dbReference type="Pfam" id="PF04043">
    <property type="entry name" value="PMEI"/>
    <property type="match status" value="1"/>
</dbReference>
<dbReference type="InterPro" id="IPR035513">
    <property type="entry name" value="Invertase/methylesterase_inhib"/>
</dbReference>
<evidence type="ECO:0000256" key="12">
    <source>
        <dbReference type="ARBA" id="ARBA00057335"/>
    </source>
</evidence>
<dbReference type="EMBL" id="CAMGYJ010000008">
    <property type="protein sequence ID" value="CAI0459732.1"/>
    <property type="molecule type" value="Genomic_DNA"/>
</dbReference>
<dbReference type="InterPro" id="IPR011050">
    <property type="entry name" value="Pectin_lyase_fold/virulence"/>
</dbReference>
<dbReference type="PANTHER" id="PTHR31707">
    <property type="entry name" value="PECTINESTERASE"/>
    <property type="match status" value="1"/>
</dbReference>
<name>A0AAV0NMW6_9ROSI</name>
<evidence type="ECO:0000256" key="15">
    <source>
        <dbReference type="SAM" id="MobiDB-lite"/>
    </source>
</evidence>
<feature type="compositionally biased region" description="Acidic residues" evidence="15">
    <location>
        <begin position="310"/>
        <end position="320"/>
    </location>
</feature>
<evidence type="ECO:0000256" key="13">
    <source>
        <dbReference type="PROSITE-ProRule" id="PRU10040"/>
    </source>
</evidence>
<dbReference type="GO" id="GO:0042545">
    <property type="term" value="P:cell wall modification"/>
    <property type="evidence" value="ECO:0007669"/>
    <property type="project" value="UniProtKB-UniRule"/>
</dbReference>
<dbReference type="PROSITE" id="PS00503">
    <property type="entry name" value="PECTINESTERASE_2"/>
    <property type="match status" value="1"/>
</dbReference>
<dbReference type="GO" id="GO:0045490">
    <property type="term" value="P:pectin catabolic process"/>
    <property type="evidence" value="ECO:0007669"/>
    <property type="project" value="UniProtKB-UniRule"/>
</dbReference>
<evidence type="ECO:0000259" key="17">
    <source>
        <dbReference type="SMART" id="SM00856"/>
    </source>
</evidence>
<dbReference type="FunFam" id="1.20.140.40:FF:000001">
    <property type="entry name" value="Pectinesterase"/>
    <property type="match status" value="1"/>
</dbReference>
<evidence type="ECO:0000256" key="5">
    <source>
        <dbReference type="ARBA" id="ARBA00013229"/>
    </source>
</evidence>
<evidence type="ECO:0000256" key="7">
    <source>
        <dbReference type="ARBA" id="ARBA00022801"/>
    </source>
</evidence>
<keyword evidence="20" id="KW-1185">Reference proteome</keyword>
<reference evidence="19" key="1">
    <citation type="submission" date="2022-08" db="EMBL/GenBank/DDBJ databases">
        <authorList>
            <person name="Gutierrez-Valencia J."/>
        </authorList>
    </citation>
    <scope>NUCLEOTIDE SEQUENCE</scope>
</reference>
<evidence type="ECO:0000313" key="20">
    <source>
        <dbReference type="Proteomes" id="UP001154282"/>
    </source>
</evidence>
<evidence type="ECO:0000256" key="16">
    <source>
        <dbReference type="SAM" id="Phobius"/>
    </source>
</evidence>
<dbReference type="GO" id="GO:0030599">
    <property type="term" value="F:pectinesterase activity"/>
    <property type="evidence" value="ECO:0007669"/>
    <property type="project" value="UniProtKB-UniRule"/>
</dbReference>
<keyword evidence="6" id="KW-0134">Cell wall</keyword>
<dbReference type="Gene3D" id="1.20.140.40">
    <property type="entry name" value="Invertase/pectin methylesterase inhibitor family protein"/>
    <property type="match status" value="1"/>
</dbReference>
<comment type="similarity">
    <text evidence="3">In the N-terminal section; belongs to the PMEI family.</text>
</comment>
<evidence type="ECO:0000256" key="4">
    <source>
        <dbReference type="ARBA" id="ARBA00007786"/>
    </source>
</evidence>
<keyword evidence="16" id="KW-1133">Transmembrane helix</keyword>
<dbReference type="InterPro" id="IPR000070">
    <property type="entry name" value="Pectinesterase_cat"/>
</dbReference>
<evidence type="ECO:0000313" key="18">
    <source>
        <dbReference type="EMBL" id="CAI0459729.1"/>
    </source>
</evidence>